<accession>A0AAQ3JR53</accession>
<evidence type="ECO:0000313" key="2">
    <source>
        <dbReference type="EMBL" id="WOK94728.1"/>
    </source>
</evidence>
<name>A0AAQ3JR53_9LILI</name>
<sequence>MISDHVYNAPCTNLLSLSQYFEQIRKQRNLVQASKIKTRYAVLHYNILQLVINDQSYTLFSELLMTAFSFNKSAKLQFRMIFAGLYWLAGAPFSMATLANPSKLPGFTINISRGARSPLALFTL</sequence>
<reference evidence="2 3" key="1">
    <citation type="submission" date="2023-10" db="EMBL/GenBank/DDBJ databases">
        <title>Chromosome-scale genome assembly provides insights into flower coloration mechanisms of Canna indica.</title>
        <authorList>
            <person name="Li C."/>
        </authorList>
    </citation>
    <scope>NUCLEOTIDE SEQUENCE [LARGE SCALE GENOMIC DNA]</scope>
    <source>
        <tissue evidence="2">Flower</tissue>
    </source>
</reference>
<proteinExistence type="predicted"/>
<evidence type="ECO:0000313" key="3">
    <source>
        <dbReference type="Proteomes" id="UP001327560"/>
    </source>
</evidence>
<evidence type="ECO:0000256" key="1">
    <source>
        <dbReference type="SAM" id="Phobius"/>
    </source>
</evidence>
<dbReference type="EMBL" id="CP136890">
    <property type="protein sequence ID" value="WOK94728.1"/>
    <property type="molecule type" value="Genomic_DNA"/>
</dbReference>
<keyword evidence="1" id="KW-0472">Membrane</keyword>
<dbReference type="AlphaFoldDB" id="A0AAQ3JR53"/>
<keyword evidence="1" id="KW-0812">Transmembrane</keyword>
<protein>
    <submittedName>
        <fullName evidence="2">Uncharacterized protein</fullName>
    </submittedName>
</protein>
<organism evidence="2 3">
    <name type="scientific">Canna indica</name>
    <name type="common">Indian-shot</name>
    <dbReference type="NCBI Taxonomy" id="4628"/>
    <lineage>
        <taxon>Eukaryota</taxon>
        <taxon>Viridiplantae</taxon>
        <taxon>Streptophyta</taxon>
        <taxon>Embryophyta</taxon>
        <taxon>Tracheophyta</taxon>
        <taxon>Spermatophyta</taxon>
        <taxon>Magnoliopsida</taxon>
        <taxon>Liliopsida</taxon>
        <taxon>Zingiberales</taxon>
        <taxon>Cannaceae</taxon>
        <taxon>Canna</taxon>
    </lineage>
</organism>
<keyword evidence="1" id="KW-1133">Transmembrane helix</keyword>
<feature type="transmembrane region" description="Helical" evidence="1">
    <location>
        <begin position="80"/>
        <end position="99"/>
    </location>
</feature>
<dbReference type="Proteomes" id="UP001327560">
    <property type="component" value="Chromosome 1"/>
</dbReference>
<keyword evidence="3" id="KW-1185">Reference proteome</keyword>
<gene>
    <name evidence="2" type="ORF">Cni_G03433</name>
</gene>